<protein>
    <recommendedName>
        <fullName evidence="13 14">Crossover junction endodeoxyribonuclease RuvC</fullName>
        <ecNumber evidence="13 14">3.1.21.10</ecNumber>
    </recommendedName>
    <alternativeName>
        <fullName evidence="13">Holliday junction nuclease RuvC</fullName>
    </alternativeName>
    <alternativeName>
        <fullName evidence="13">Holliday junction resolvase RuvC</fullName>
    </alternativeName>
</protein>
<dbReference type="RefSeq" id="WP_317834185.1">
    <property type="nucleotide sequence ID" value="NZ_CP136920.1"/>
</dbReference>
<dbReference type="PRINTS" id="PR00696">
    <property type="entry name" value="RSOLVASERUVC"/>
</dbReference>
<dbReference type="GO" id="GO:0003677">
    <property type="term" value="F:DNA binding"/>
    <property type="evidence" value="ECO:0007669"/>
    <property type="project" value="UniProtKB-KW"/>
</dbReference>
<accession>A0AAQ3QTU3</accession>
<keyword evidence="10 13" id="KW-0233">DNA recombination</keyword>
<keyword evidence="6 13" id="KW-0227">DNA damage</keyword>
<keyword evidence="7 13" id="KW-0378">Hydrolase</keyword>
<evidence type="ECO:0000256" key="9">
    <source>
        <dbReference type="ARBA" id="ARBA00023125"/>
    </source>
</evidence>
<dbReference type="KEGG" id="puo:RZN69_01275"/>
<evidence type="ECO:0000256" key="2">
    <source>
        <dbReference type="ARBA" id="ARBA00022490"/>
    </source>
</evidence>
<evidence type="ECO:0000256" key="3">
    <source>
        <dbReference type="ARBA" id="ARBA00022722"/>
    </source>
</evidence>
<keyword evidence="5 13" id="KW-0255">Endonuclease</keyword>
<dbReference type="Pfam" id="PF02075">
    <property type="entry name" value="RuvC"/>
    <property type="match status" value="1"/>
</dbReference>
<keyword evidence="4 13" id="KW-0479">Metal-binding</keyword>
<dbReference type="GO" id="GO:0048476">
    <property type="term" value="C:Holliday junction resolvase complex"/>
    <property type="evidence" value="ECO:0007669"/>
    <property type="project" value="UniProtKB-UniRule"/>
</dbReference>
<dbReference type="PROSITE" id="PS01321">
    <property type="entry name" value="RUVC"/>
    <property type="match status" value="1"/>
</dbReference>
<dbReference type="InterPro" id="IPR002176">
    <property type="entry name" value="X-over_junc_endoDNase_RuvC"/>
</dbReference>
<dbReference type="InterPro" id="IPR036397">
    <property type="entry name" value="RNaseH_sf"/>
</dbReference>
<keyword evidence="2 13" id="KW-0963">Cytoplasm</keyword>
<keyword evidence="11 13" id="KW-0234">DNA repair</keyword>
<evidence type="ECO:0000256" key="12">
    <source>
        <dbReference type="ARBA" id="ARBA00029354"/>
    </source>
</evidence>
<evidence type="ECO:0000313" key="15">
    <source>
        <dbReference type="EMBL" id="WOO41701.1"/>
    </source>
</evidence>
<keyword evidence="16" id="KW-1185">Reference proteome</keyword>
<dbReference type="GO" id="GO:0000287">
    <property type="term" value="F:magnesium ion binding"/>
    <property type="evidence" value="ECO:0007669"/>
    <property type="project" value="UniProtKB-UniRule"/>
</dbReference>
<dbReference type="GO" id="GO:0006310">
    <property type="term" value="P:DNA recombination"/>
    <property type="evidence" value="ECO:0007669"/>
    <property type="project" value="UniProtKB-UniRule"/>
</dbReference>
<keyword evidence="8 13" id="KW-0460">Magnesium</keyword>
<dbReference type="AlphaFoldDB" id="A0AAQ3QTU3"/>
<keyword evidence="3 13" id="KW-0540">Nuclease</keyword>
<evidence type="ECO:0000256" key="13">
    <source>
        <dbReference type="HAMAP-Rule" id="MF_00034"/>
    </source>
</evidence>
<evidence type="ECO:0000256" key="1">
    <source>
        <dbReference type="ARBA" id="ARBA00009518"/>
    </source>
</evidence>
<keyword evidence="9 13" id="KW-0238">DNA-binding</keyword>
<comment type="similarity">
    <text evidence="1 13">Belongs to the RuvC family.</text>
</comment>
<dbReference type="HAMAP" id="MF_00034">
    <property type="entry name" value="RuvC"/>
    <property type="match status" value="1"/>
</dbReference>
<comment type="catalytic activity">
    <reaction evidence="12 13">
        <text>Endonucleolytic cleavage at a junction such as a reciprocal single-stranded crossover between two homologous DNA duplexes (Holliday junction).</text>
        <dbReference type="EC" id="3.1.21.10"/>
    </reaction>
</comment>
<sequence>MARSARALWTAKLTGKPTPGASPVPVQLAGPANFRGVILGVDPSLRGTGLAVVDLTHGVEKAQLKGSWTIKLKPKLSMHECLGEIAKSMTQLIETHEPDCIVLEQTIYVQNFQTAQILGAARGAAIAPGAMRGIEIHEYAPLRIKQAVVGFGRASKVQVSGMVRQLLKISKDLPSDESDAAAAALCHAMTYRGNS</sequence>
<reference evidence="15 16" key="1">
    <citation type="submission" date="2023-10" db="EMBL/GenBank/DDBJ databases">
        <title>Rubellicoccus peritrichatus gen. nov., sp. nov., isolated from an algae of coral reef tank.</title>
        <authorList>
            <person name="Luo J."/>
        </authorList>
    </citation>
    <scope>NUCLEOTIDE SEQUENCE [LARGE SCALE GENOMIC DNA]</scope>
    <source>
        <strain evidence="15 16">CR14</strain>
    </source>
</reference>
<dbReference type="FunFam" id="3.30.420.10:FF:000002">
    <property type="entry name" value="Crossover junction endodeoxyribonuclease RuvC"/>
    <property type="match status" value="1"/>
</dbReference>
<dbReference type="SUPFAM" id="SSF53098">
    <property type="entry name" value="Ribonuclease H-like"/>
    <property type="match status" value="1"/>
</dbReference>
<gene>
    <name evidence="13 15" type="primary">ruvC</name>
    <name evidence="15" type="ORF">RZN69_01275</name>
</gene>
<proteinExistence type="inferred from homology"/>
<feature type="active site" evidence="13">
    <location>
        <position position="176"/>
    </location>
</feature>
<dbReference type="PANTHER" id="PTHR30194:SF3">
    <property type="entry name" value="CROSSOVER JUNCTION ENDODEOXYRIBONUCLEASE RUVC"/>
    <property type="match status" value="1"/>
</dbReference>
<evidence type="ECO:0000256" key="11">
    <source>
        <dbReference type="ARBA" id="ARBA00023204"/>
    </source>
</evidence>
<feature type="binding site" evidence="13">
    <location>
        <position position="104"/>
    </location>
    <ligand>
        <name>Mg(2+)</name>
        <dbReference type="ChEBI" id="CHEBI:18420"/>
        <label>2</label>
    </ligand>
</feature>
<evidence type="ECO:0000256" key="5">
    <source>
        <dbReference type="ARBA" id="ARBA00022759"/>
    </source>
</evidence>
<dbReference type="GO" id="GO:0006281">
    <property type="term" value="P:DNA repair"/>
    <property type="evidence" value="ECO:0007669"/>
    <property type="project" value="UniProtKB-UniRule"/>
</dbReference>
<evidence type="ECO:0000256" key="14">
    <source>
        <dbReference type="NCBIfam" id="TIGR00228"/>
    </source>
</evidence>
<evidence type="ECO:0000256" key="7">
    <source>
        <dbReference type="ARBA" id="ARBA00022801"/>
    </source>
</evidence>
<organism evidence="15 16">
    <name type="scientific">Rubellicoccus peritrichatus</name>
    <dbReference type="NCBI Taxonomy" id="3080537"/>
    <lineage>
        <taxon>Bacteria</taxon>
        <taxon>Pseudomonadati</taxon>
        <taxon>Verrucomicrobiota</taxon>
        <taxon>Opitutia</taxon>
        <taxon>Puniceicoccales</taxon>
        <taxon>Cerasicoccaceae</taxon>
        <taxon>Rubellicoccus</taxon>
    </lineage>
</organism>
<dbReference type="InterPro" id="IPR020563">
    <property type="entry name" value="X-over_junc_endoDNase_Mg_BS"/>
</dbReference>
<dbReference type="GO" id="GO:0005737">
    <property type="term" value="C:cytoplasm"/>
    <property type="evidence" value="ECO:0007669"/>
    <property type="project" value="UniProtKB-SubCell"/>
</dbReference>
<dbReference type="CDD" id="cd16962">
    <property type="entry name" value="RuvC"/>
    <property type="match status" value="1"/>
</dbReference>
<dbReference type="GO" id="GO:0008821">
    <property type="term" value="F:crossover junction DNA endonuclease activity"/>
    <property type="evidence" value="ECO:0007669"/>
    <property type="project" value="UniProtKB-UniRule"/>
</dbReference>
<evidence type="ECO:0000256" key="6">
    <source>
        <dbReference type="ARBA" id="ARBA00022763"/>
    </source>
</evidence>
<dbReference type="Gene3D" id="3.30.420.10">
    <property type="entry name" value="Ribonuclease H-like superfamily/Ribonuclease H"/>
    <property type="match status" value="1"/>
</dbReference>
<dbReference type="InterPro" id="IPR012337">
    <property type="entry name" value="RNaseH-like_sf"/>
</dbReference>
<dbReference type="EC" id="3.1.21.10" evidence="13 14"/>
<dbReference type="PANTHER" id="PTHR30194">
    <property type="entry name" value="CROSSOVER JUNCTION ENDODEOXYRIBONUCLEASE RUVC"/>
    <property type="match status" value="1"/>
</dbReference>
<evidence type="ECO:0000256" key="4">
    <source>
        <dbReference type="ARBA" id="ARBA00022723"/>
    </source>
</evidence>
<feature type="binding site" evidence="13">
    <location>
        <position position="42"/>
    </location>
    <ligand>
        <name>Mg(2+)</name>
        <dbReference type="ChEBI" id="CHEBI:18420"/>
        <label>1</label>
    </ligand>
</feature>
<feature type="active site" evidence="13">
    <location>
        <position position="104"/>
    </location>
</feature>
<comment type="function">
    <text evidence="13">The RuvA-RuvB-RuvC complex processes Holliday junction (HJ) DNA during genetic recombination and DNA repair. Endonuclease that resolves HJ intermediates. Cleaves cruciform DNA by making single-stranded nicks across the HJ at symmetrical positions within the homologous arms, yielding a 5'-phosphate and a 3'-hydroxyl group; requires a central core of homology in the junction. The consensus cleavage sequence is 5'-(A/T)TT(C/G)-3'. Cleavage occurs on the 3'-side of the TT dinucleotide at the point of strand exchange. HJ branch migration catalyzed by RuvA-RuvB allows RuvC to scan DNA until it finds its consensus sequence, where it cleaves and resolves the cruciform DNA.</text>
</comment>
<evidence type="ECO:0000313" key="16">
    <source>
        <dbReference type="Proteomes" id="UP001304300"/>
    </source>
</evidence>
<dbReference type="Proteomes" id="UP001304300">
    <property type="component" value="Chromosome"/>
</dbReference>
<dbReference type="NCBIfam" id="TIGR00228">
    <property type="entry name" value="ruvC"/>
    <property type="match status" value="1"/>
</dbReference>
<name>A0AAQ3QTU3_9BACT</name>
<evidence type="ECO:0000256" key="8">
    <source>
        <dbReference type="ARBA" id="ARBA00022842"/>
    </source>
</evidence>
<comment type="subcellular location">
    <subcellularLocation>
        <location evidence="13">Cytoplasm</location>
    </subcellularLocation>
</comment>
<comment type="cofactor">
    <cofactor evidence="13">
        <name>Mg(2+)</name>
        <dbReference type="ChEBI" id="CHEBI:18420"/>
    </cofactor>
    <text evidence="13">Binds 2 Mg(2+) ion per subunit.</text>
</comment>
<evidence type="ECO:0000256" key="10">
    <source>
        <dbReference type="ARBA" id="ARBA00023172"/>
    </source>
</evidence>
<dbReference type="EMBL" id="CP136920">
    <property type="protein sequence ID" value="WOO41701.1"/>
    <property type="molecule type" value="Genomic_DNA"/>
</dbReference>
<comment type="subunit">
    <text evidence="13">Homodimer which binds Holliday junction (HJ) DNA. The HJ becomes 2-fold symmetrical on binding to RuvC with unstacked arms; it has a different conformation from HJ DNA in complex with RuvA. In the full resolvosome a probable DNA-RuvA(4)-RuvB(12)-RuvC(2) complex forms which resolves the HJ.</text>
</comment>
<feature type="active site" evidence="13">
    <location>
        <position position="42"/>
    </location>
</feature>
<feature type="binding site" evidence="13">
    <location>
        <position position="176"/>
    </location>
    <ligand>
        <name>Mg(2+)</name>
        <dbReference type="ChEBI" id="CHEBI:18420"/>
        <label>1</label>
    </ligand>
</feature>